<keyword evidence="2 6" id="KW-1003">Cell membrane</keyword>
<evidence type="ECO:0000256" key="6">
    <source>
        <dbReference type="RuleBase" id="RU366058"/>
    </source>
</evidence>
<keyword evidence="5 6" id="KW-0472">Membrane</keyword>
<dbReference type="GeneID" id="97821480"/>
<feature type="transmembrane region" description="Helical" evidence="6">
    <location>
        <begin position="166"/>
        <end position="185"/>
    </location>
</feature>
<evidence type="ECO:0000256" key="1">
    <source>
        <dbReference type="ARBA" id="ARBA00004651"/>
    </source>
</evidence>
<evidence type="ECO:0000259" key="7">
    <source>
        <dbReference type="Pfam" id="PF09335"/>
    </source>
</evidence>
<dbReference type="EMBL" id="JBCEWA010000001">
    <property type="protein sequence ID" value="MEL5986810.1"/>
    <property type="molecule type" value="Genomic_DNA"/>
</dbReference>
<dbReference type="RefSeq" id="WP_068455492.1">
    <property type="nucleotide sequence ID" value="NZ_BJOB01000020.1"/>
</dbReference>
<accession>A0ABU9LG92</accession>
<comment type="caution">
    <text evidence="8">The sequence shown here is derived from an EMBL/GenBank/DDBJ whole genome shotgun (WGS) entry which is preliminary data.</text>
</comment>
<dbReference type="Pfam" id="PF09335">
    <property type="entry name" value="VTT_dom"/>
    <property type="match status" value="1"/>
</dbReference>
<evidence type="ECO:0000256" key="4">
    <source>
        <dbReference type="ARBA" id="ARBA00022989"/>
    </source>
</evidence>
<dbReference type="InterPro" id="IPR032816">
    <property type="entry name" value="VTT_dom"/>
</dbReference>
<dbReference type="PANTHER" id="PTHR12677">
    <property type="entry name" value="GOLGI APPARATUS MEMBRANE PROTEIN TVP38-RELATED"/>
    <property type="match status" value="1"/>
</dbReference>
<proteinExistence type="inferred from homology"/>
<evidence type="ECO:0000313" key="9">
    <source>
        <dbReference type="Proteomes" id="UP001398420"/>
    </source>
</evidence>
<keyword evidence="3 6" id="KW-0812">Transmembrane</keyword>
<feature type="transmembrane region" description="Helical" evidence="6">
    <location>
        <begin position="135"/>
        <end position="154"/>
    </location>
</feature>
<evidence type="ECO:0000256" key="2">
    <source>
        <dbReference type="ARBA" id="ARBA00022475"/>
    </source>
</evidence>
<dbReference type="InterPro" id="IPR015414">
    <property type="entry name" value="TMEM64"/>
</dbReference>
<protein>
    <recommendedName>
        <fullName evidence="6">TVP38/TMEM64 family membrane protein</fullName>
    </recommendedName>
</protein>
<keyword evidence="9" id="KW-1185">Reference proteome</keyword>
<gene>
    <name evidence="8" type="ORF">AAF454_00075</name>
</gene>
<evidence type="ECO:0000256" key="5">
    <source>
        <dbReference type="ARBA" id="ARBA00023136"/>
    </source>
</evidence>
<comment type="similarity">
    <text evidence="6">Belongs to the TVP38/TMEM64 family.</text>
</comment>
<keyword evidence="4 6" id="KW-1133">Transmembrane helix</keyword>
<name>A0ABU9LG92_9BACL</name>
<comment type="subcellular location">
    <subcellularLocation>
        <location evidence="1 6">Cell membrane</location>
        <topology evidence="1 6">Multi-pass membrane protein</topology>
    </subcellularLocation>
</comment>
<evidence type="ECO:0000313" key="8">
    <source>
        <dbReference type="EMBL" id="MEL5986810.1"/>
    </source>
</evidence>
<dbReference type="PANTHER" id="PTHR12677:SF55">
    <property type="entry name" value="UNDECAPRENYL PHOSPHATE TRANSPORTER SAOUHSC_00901-RELATED"/>
    <property type="match status" value="1"/>
</dbReference>
<dbReference type="Proteomes" id="UP001398420">
    <property type="component" value="Unassembled WGS sequence"/>
</dbReference>
<reference evidence="8 9" key="1">
    <citation type="submission" date="2024-04" db="EMBL/GenBank/DDBJ databases">
        <authorList>
            <person name="Wu Y.S."/>
            <person name="Zhang L."/>
        </authorList>
    </citation>
    <scope>NUCLEOTIDE SEQUENCE [LARGE SCALE GENOMIC DNA]</scope>
    <source>
        <strain evidence="8 9">KG-01</strain>
    </source>
</reference>
<sequence>MPDWLSIDQFQQLAEQHRVIGTFGAILLPFIEAFLPFLPLAAFVVANATAYGLWLGFLFSWGGAVLGSYCVFLLIRKFGHSQYFRFVTDRTGVKKLIQWVEIQGFMPLFILLCFPFTPSAIVNVVAGLSNLKKKSYLITIMCAKFIMILVISWIGADLQSLITKPWKSVVVVLIIVLMWVGGKYVEKRNNRKMEEHLRSLQKDDHEKL</sequence>
<organism evidence="8 9">
    <name type="scientific">Kurthia gibsonii</name>
    <dbReference type="NCBI Taxonomy" id="33946"/>
    <lineage>
        <taxon>Bacteria</taxon>
        <taxon>Bacillati</taxon>
        <taxon>Bacillota</taxon>
        <taxon>Bacilli</taxon>
        <taxon>Bacillales</taxon>
        <taxon>Caryophanaceae</taxon>
        <taxon>Kurthia</taxon>
    </lineage>
</organism>
<evidence type="ECO:0000256" key="3">
    <source>
        <dbReference type="ARBA" id="ARBA00022692"/>
    </source>
</evidence>
<feature type="transmembrane region" description="Helical" evidence="6">
    <location>
        <begin position="105"/>
        <end position="128"/>
    </location>
</feature>
<feature type="transmembrane region" description="Helical" evidence="6">
    <location>
        <begin position="53"/>
        <end position="75"/>
    </location>
</feature>
<feature type="domain" description="VTT" evidence="7">
    <location>
        <begin position="39"/>
        <end position="156"/>
    </location>
</feature>
<feature type="transmembrane region" description="Helical" evidence="6">
    <location>
        <begin position="20"/>
        <end position="46"/>
    </location>
</feature>